<comment type="caution">
    <text evidence="2">The sequence shown here is derived from an EMBL/GenBank/DDBJ whole genome shotgun (WGS) entry which is preliminary data.</text>
</comment>
<evidence type="ECO:0000313" key="2">
    <source>
        <dbReference type="EMBL" id="KAK3696225.1"/>
    </source>
</evidence>
<name>A0AAE1CIP4_9GAST</name>
<gene>
    <name evidence="2" type="ORF">RRG08_027668</name>
</gene>
<evidence type="ECO:0000313" key="3">
    <source>
        <dbReference type="Proteomes" id="UP001283361"/>
    </source>
</evidence>
<sequence>MFREKWRPSSRAALEVMTGISWRNVMIILEKSNENINKQQPRPYEINMSRMKDGKGYRNKPSEDGIQQNGLLLHSHNAESRENLRVPC</sequence>
<dbReference type="EMBL" id="JAWDGP010008052">
    <property type="protein sequence ID" value="KAK3696225.1"/>
    <property type="molecule type" value="Genomic_DNA"/>
</dbReference>
<dbReference type="Proteomes" id="UP001283361">
    <property type="component" value="Unassembled WGS sequence"/>
</dbReference>
<dbReference type="AlphaFoldDB" id="A0AAE1CIP4"/>
<reference evidence="2" key="1">
    <citation type="journal article" date="2023" name="G3 (Bethesda)">
        <title>A reference genome for the long-term kleptoplast-retaining sea slug Elysia crispata morphotype clarki.</title>
        <authorList>
            <person name="Eastman K.E."/>
            <person name="Pendleton A.L."/>
            <person name="Shaikh M.A."/>
            <person name="Suttiyut T."/>
            <person name="Ogas R."/>
            <person name="Tomko P."/>
            <person name="Gavelis G."/>
            <person name="Widhalm J.R."/>
            <person name="Wisecaver J.H."/>
        </authorList>
    </citation>
    <scope>NUCLEOTIDE SEQUENCE</scope>
    <source>
        <strain evidence="2">ECLA1</strain>
    </source>
</reference>
<keyword evidence="3" id="KW-1185">Reference proteome</keyword>
<protein>
    <submittedName>
        <fullName evidence="2">Uncharacterized protein</fullName>
    </submittedName>
</protein>
<accession>A0AAE1CIP4</accession>
<evidence type="ECO:0000256" key="1">
    <source>
        <dbReference type="SAM" id="MobiDB-lite"/>
    </source>
</evidence>
<feature type="region of interest" description="Disordered" evidence="1">
    <location>
        <begin position="39"/>
        <end position="66"/>
    </location>
</feature>
<organism evidence="2 3">
    <name type="scientific">Elysia crispata</name>
    <name type="common">lettuce slug</name>
    <dbReference type="NCBI Taxonomy" id="231223"/>
    <lineage>
        <taxon>Eukaryota</taxon>
        <taxon>Metazoa</taxon>
        <taxon>Spiralia</taxon>
        <taxon>Lophotrochozoa</taxon>
        <taxon>Mollusca</taxon>
        <taxon>Gastropoda</taxon>
        <taxon>Heterobranchia</taxon>
        <taxon>Euthyneura</taxon>
        <taxon>Panpulmonata</taxon>
        <taxon>Sacoglossa</taxon>
        <taxon>Placobranchoidea</taxon>
        <taxon>Plakobranchidae</taxon>
        <taxon>Elysia</taxon>
    </lineage>
</organism>
<feature type="compositionally biased region" description="Basic and acidic residues" evidence="1">
    <location>
        <begin position="50"/>
        <end position="63"/>
    </location>
</feature>
<proteinExistence type="predicted"/>